<organism evidence="7 8">
    <name type="scientific">Conidiobolus coronatus (strain ATCC 28846 / CBS 209.66 / NRRL 28638)</name>
    <name type="common">Delacroixia coronata</name>
    <dbReference type="NCBI Taxonomy" id="796925"/>
    <lineage>
        <taxon>Eukaryota</taxon>
        <taxon>Fungi</taxon>
        <taxon>Fungi incertae sedis</taxon>
        <taxon>Zoopagomycota</taxon>
        <taxon>Entomophthoromycotina</taxon>
        <taxon>Entomophthoromycetes</taxon>
        <taxon>Entomophthorales</taxon>
        <taxon>Ancylistaceae</taxon>
        <taxon>Conidiobolus</taxon>
    </lineage>
</organism>
<keyword evidence="4" id="KW-0804">Transcription</keyword>
<dbReference type="Pfam" id="PF06179">
    <property type="entry name" value="Med22"/>
    <property type="match status" value="1"/>
</dbReference>
<comment type="subcellular location">
    <subcellularLocation>
        <location evidence="1">Nucleus</location>
    </subcellularLocation>
</comment>
<accession>A0A137P747</accession>
<dbReference type="InterPro" id="IPR009332">
    <property type="entry name" value="Med22"/>
</dbReference>
<evidence type="ECO:0000313" key="7">
    <source>
        <dbReference type="EMBL" id="KXN70815.1"/>
    </source>
</evidence>
<evidence type="ECO:0000256" key="4">
    <source>
        <dbReference type="ARBA" id="ARBA00023163"/>
    </source>
</evidence>
<evidence type="ECO:0000313" key="8">
    <source>
        <dbReference type="Proteomes" id="UP000070444"/>
    </source>
</evidence>
<dbReference type="GO" id="GO:0003712">
    <property type="term" value="F:transcription coregulator activity"/>
    <property type="evidence" value="ECO:0007669"/>
    <property type="project" value="InterPro"/>
</dbReference>
<feature type="region of interest" description="Disordered" evidence="6">
    <location>
        <begin position="1"/>
        <end position="21"/>
    </location>
</feature>
<keyword evidence="5" id="KW-0539">Nucleus</keyword>
<comment type="similarity">
    <text evidence="2">Belongs to the Mediator complex subunit 22 family.</text>
</comment>
<evidence type="ECO:0000256" key="5">
    <source>
        <dbReference type="ARBA" id="ARBA00023242"/>
    </source>
</evidence>
<dbReference type="AlphaFoldDB" id="A0A137P747"/>
<feature type="compositionally biased region" description="Polar residues" evidence="6">
    <location>
        <begin position="1"/>
        <end position="13"/>
    </location>
</feature>
<protein>
    <recommendedName>
        <fullName evidence="9">Mediator of RNA polymerase II transcription subunit 22</fullName>
    </recommendedName>
</protein>
<keyword evidence="8" id="KW-1185">Reference proteome</keyword>
<evidence type="ECO:0000256" key="6">
    <source>
        <dbReference type="SAM" id="MobiDB-lite"/>
    </source>
</evidence>
<keyword evidence="3" id="KW-0805">Transcription regulation</keyword>
<evidence type="ECO:0000256" key="3">
    <source>
        <dbReference type="ARBA" id="ARBA00023015"/>
    </source>
</evidence>
<evidence type="ECO:0000256" key="1">
    <source>
        <dbReference type="ARBA" id="ARBA00004123"/>
    </source>
</evidence>
<proteinExistence type="inferred from homology"/>
<gene>
    <name evidence="7" type="ORF">CONCODRAFT_78671</name>
</gene>
<dbReference type="GO" id="GO:0016592">
    <property type="term" value="C:mediator complex"/>
    <property type="evidence" value="ECO:0007669"/>
    <property type="project" value="InterPro"/>
</dbReference>
<evidence type="ECO:0000256" key="2">
    <source>
        <dbReference type="ARBA" id="ARBA00005942"/>
    </source>
</evidence>
<dbReference type="EMBL" id="KQ964492">
    <property type="protein sequence ID" value="KXN70815.1"/>
    <property type="molecule type" value="Genomic_DNA"/>
</dbReference>
<evidence type="ECO:0008006" key="9">
    <source>
        <dbReference type="Google" id="ProtNLM"/>
    </source>
</evidence>
<sequence>MSNIYRSKYNQNHSNDDLNAPVQENETPIERELHANLDKLIDQLLDSFYDVLNSSKGSVVLNNSKLEDKDVYKSFQDELQIEVRTQSIIKSIEELIFFNENLKKMILLNTAGGNSLSGRNMVERLNRLKFLLEFKRELKTVTNDLWTSLN</sequence>
<dbReference type="GO" id="GO:0006357">
    <property type="term" value="P:regulation of transcription by RNA polymerase II"/>
    <property type="evidence" value="ECO:0007669"/>
    <property type="project" value="InterPro"/>
</dbReference>
<reference evidence="7 8" key="1">
    <citation type="journal article" date="2015" name="Genome Biol. Evol.">
        <title>Phylogenomic analyses indicate that early fungi evolved digesting cell walls of algal ancestors of land plants.</title>
        <authorList>
            <person name="Chang Y."/>
            <person name="Wang S."/>
            <person name="Sekimoto S."/>
            <person name="Aerts A.L."/>
            <person name="Choi C."/>
            <person name="Clum A."/>
            <person name="LaButti K.M."/>
            <person name="Lindquist E.A."/>
            <person name="Yee Ngan C."/>
            <person name="Ohm R.A."/>
            <person name="Salamov A.A."/>
            <person name="Grigoriev I.V."/>
            <person name="Spatafora J.W."/>
            <person name="Berbee M.L."/>
        </authorList>
    </citation>
    <scope>NUCLEOTIDE SEQUENCE [LARGE SCALE GENOMIC DNA]</scope>
    <source>
        <strain evidence="7 8">NRRL 28638</strain>
    </source>
</reference>
<dbReference type="Proteomes" id="UP000070444">
    <property type="component" value="Unassembled WGS sequence"/>
</dbReference>
<name>A0A137P747_CONC2</name>
<dbReference type="OrthoDB" id="203279at2759"/>